<proteinExistence type="predicted"/>
<reference evidence="1 2" key="1">
    <citation type="submission" date="2014-04" db="EMBL/GenBank/DDBJ databases">
        <authorList>
            <consortium name="DOE Joint Genome Institute"/>
            <person name="Kuo A."/>
            <person name="Kohler A."/>
            <person name="Nagy L.G."/>
            <person name="Floudas D."/>
            <person name="Copeland A."/>
            <person name="Barry K.W."/>
            <person name="Cichocki N."/>
            <person name="Veneault-Fourrey C."/>
            <person name="LaButti K."/>
            <person name="Lindquist E.A."/>
            <person name="Lipzen A."/>
            <person name="Lundell T."/>
            <person name="Morin E."/>
            <person name="Murat C."/>
            <person name="Sun H."/>
            <person name="Tunlid A."/>
            <person name="Henrissat B."/>
            <person name="Grigoriev I.V."/>
            <person name="Hibbett D.S."/>
            <person name="Martin F."/>
            <person name="Nordberg H.P."/>
            <person name="Cantor M.N."/>
            <person name="Hua S.X."/>
        </authorList>
    </citation>
    <scope>NUCLEOTIDE SEQUENCE [LARGE SCALE GENOMIC DNA]</scope>
    <source>
        <strain evidence="1 2">Foug A</strain>
    </source>
</reference>
<keyword evidence="2" id="KW-1185">Reference proteome</keyword>
<evidence type="ECO:0000313" key="2">
    <source>
        <dbReference type="Proteomes" id="UP000053989"/>
    </source>
</evidence>
<dbReference type="HOGENOM" id="CLU_3088587_0_0_1"/>
<gene>
    <name evidence="1" type="ORF">SCLCIDRAFT_1211147</name>
</gene>
<reference evidence="2" key="2">
    <citation type="submission" date="2015-01" db="EMBL/GenBank/DDBJ databases">
        <title>Evolutionary Origins and Diversification of the Mycorrhizal Mutualists.</title>
        <authorList>
            <consortium name="DOE Joint Genome Institute"/>
            <consortium name="Mycorrhizal Genomics Consortium"/>
            <person name="Kohler A."/>
            <person name="Kuo A."/>
            <person name="Nagy L.G."/>
            <person name="Floudas D."/>
            <person name="Copeland A."/>
            <person name="Barry K.W."/>
            <person name="Cichocki N."/>
            <person name="Veneault-Fourrey C."/>
            <person name="LaButti K."/>
            <person name="Lindquist E.A."/>
            <person name="Lipzen A."/>
            <person name="Lundell T."/>
            <person name="Morin E."/>
            <person name="Murat C."/>
            <person name="Riley R."/>
            <person name="Ohm R."/>
            <person name="Sun H."/>
            <person name="Tunlid A."/>
            <person name="Henrissat B."/>
            <person name="Grigoriev I.V."/>
            <person name="Hibbett D.S."/>
            <person name="Martin F."/>
        </authorList>
    </citation>
    <scope>NUCLEOTIDE SEQUENCE [LARGE SCALE GENOMIC DNA]</scope>
    <source>
        <strain evidence="2">Foug A</strain>
    </source>
</reference>
<organism evidence="1 2">
    <name type="scientific">Scleroderma citrinum Foug A</name>
    <dbReference type="NCBI Taxonomy" id="1036808"/>
    <lineage>
        <taxon>Eukaryota</taxon>
        <taxon>Fungi</taxon>
        <taxon>Dikarya</taxon>
        <taxon>Basidiomycota</taxon>
        <taxon>Agaricomycotina</taxon>
        <taxon>Agaricomycetes</taxon>
        <taxon>Agaricomycetidae</taxon>
        <taxon>Boletales</taxon>
        <taxon>Sclerodermatineae</taxon>
        <taxon>Sclerodermataceae</taxon>
        <taxon>Scleroderma</taxon>
    </lineage>
</organism>
<dbReference type="Proteomes" id="UP000053989">
    <property type="component" value="Unassembled WGS sequence"/>
</dbReference>
<evidence type="ECO:0000313" key="1">
    <source>
        <dbReference type="EMBL" id="KIM66402.1"/>
    </source>
</evidence>
<dbReference type="EMBL" id="KN822017">
    <property type="protein sequence ID" value="KIM66402.1"/>
    <property type="molecule type" value="Genomic_DNA"/>
</dbReference>
<dbReference type="AlphaFoldDB" id="A0A0C3AN53"/>
<protein>
    <submittedName>
        <fullName evidence="1">Uncharacterized protein</fullName>
    </submittedName>
</protein>
<name>A0A0C3AN53_9AGAM</name>
<sequence length="52" mass="5521">MYYNTSDICHLGEGYFCMKVNGESVAVVGGKVVADSSVKPTVGLVALQLALW</sequence>
<dbReference type="InParanoid" id="A0A0C3AN53"/>
<accession>A0A0C3AN53</accession>